<evidence type="ECO:0000313" key="9">
    <source>
        <dbReference type="Proteomes" id="UP000034207"/>
    </source>
</evidence>
<evidence type="ECO:0000256" key="6">
    <source>
        <dbReference type="PIRSR" id="PIRSR602129-50"/>
    </source>
</evidence>
<dbReference type="InterPro" id="IPR010977">
    <property type="entry name" value="Aromatic_deC"/>
</dbReference>
<proteinExistence type="inferred from homology"/>
<dbReference type="InterPro" id="IPR015421">
    <property type="entry name" value="PyrdxlP-dep_Trfase_major"/>
</dbReference>
<dbReference type="Gene3D" id="3.90.1150.170">
    <property type="match status" value="1"/>
</dbReference>
<sequence>MKNEDELNSLASEYFISSSNLNQCRDILTRAVEIGLDFKTKEDHGSAVVNYKGQDQIMKDLLEPVPEEGKNLIDVIEEFKEKIMNGSVNFSSAHFLAFPDCGNSLAAMTGHILYGMLNQNLINSIHTSPTATFAEMSVINWLREIVGYNITMKPEAIADVGGICVTGGVSANMVGLLLARENRLPGTINTGIQCDSRKIKVFIPKGIGHYSIKAALGWMGLGKDNAVEVEITQNFTIDQNDLLKKIKSCNSDDILLALVAYTGDSRTMAVDDFEGLYKIAKQYGMWFHVDACHGLSLCFSDKLKGKIKGIELADSLTIDPHKVLFVPYTLSFVLVKDPTKFELVSGIGDLITKEPYSFGQITPLFGSRSFDSLKLWFLIKNLGKKNIGKLIEQRHEMVKYFASLINDREDFYMMNEVIINSAAYIYLPKKFKEQLDANKPDKSKKDWIVKKINKLNKNIQYRMFREGQYYVHTFQLNDFRNVLGAGRDTVFQMQRLMLGNPLTTPAVLQDFMDYLEKVAKEEVAKIEGRAAI</sequence>
<evidence type="ECO:0000256" key="7">
    <source>
        <dbReference type="RuleBase" id="RU000382"/>
    </source>
</evidence>
<feature type="modified residue" description="N6-(pyridoxal phosphate)lysine" evidence="6">
    <location>
        <position position="322"/>
    </location>
</feature>
<dbReference type="AlphaFoldDB" id="A0A0G0LRK1"/>
<dbReference type="PANTHER" id="PTHR45677">
    <property type="entry name" value="GLUTAMATE DECARBOXYLASE-RELATED"/>
    <property type="match status" value="1"/>
</dbReference>
<evidence type="ECO:0000256" key="4">
    <source>
        <dbReference type="ARBA" id="ARBA00022898"/>
    </source>
</evidence>
<evidence type="ECO:0000256" key="3">
    <source>
        <dbReference type="ARBA" id="ARBA00022793"/>
    </source>
</evidence>
<evidence type="ECO:0000256" key="1">
    <source>
        <dbReference type="ARBA" id="ARBA00001933"/>
    </source>
</evidence>
<dbReference type="SUPFAM" id="SSF53383">
    <property type="entry name" value="PLP-dependent transferases"/>
    <property type="match status" value="1"/>
</dbReference>
<name>A0A0G0LRK1_UNCC2</name>
<dbReference type="GO" id="GO:0030170">
    <property type="term" value="F:pyridoxal phosphate binding"/>
    <property type="evidence" value="ECO:0007669"/>
    <property type="project" value="InterPro"/>
</dbReference>
<dbReference type="EMBL" id="LBVV01000017">
    <property type="protein sequence ID" value="KKQ93657.1"/>
    <property type="molecule type" value="Genomic_DNA"/>
</dbReference>
<dbReference type="InterPro" id="IPR015424">
    <property type="entry name" value="PyrdxlP-dep_Trfase"/>
</dbReference>
<dbReference type="GO" id="GO:0005737">
    <property type="term" value="C:cytoplasm"/>
    <property type="evidence" value="ECO:0007669"/>
    <property type="project" value="TreeGrafter"/>
</dbReference>
<dbReference type="PANTHER" id="PTHR45677:SF8">
    <property type="entry name" value="CYSTEINE SULFINIC ACID DECARBOXYLASE"/>
    <property type="match status" value="1"/>
</dbReference>
<dbReference type="STRING" id="1618345.UT18_C0017G0027"/>
<comment type="cofactor">
    <cofactor evidence="1 6 7">
        <name>pyridoxal 5'-phosphate</name>
        <dbReference type="ChEBI" id="CHEBI:597326"/>
    </cofactor>
</comment>
<reference evidence="8" key="1">
    <citation type="journal article" date="2015" name="Nature">
        <title>rRNA introns, odd ribosomes, and small enigmatic genomes across a large radiation of phyla.</title>
        <authorList>
            <person name="Brown C.T."/>
            <person name="Hug L.A."/>
            <person name="Thomas B.C."/>
            <person name="Sharon I."/>
            <person name="Castelle C.J."/>
            <person name="Singh A."/>
            <person name="Wilkins M.J."/>
            <person name="Williams K.H."/>
            <person name="Banfield J.F."/>
        </authorList>
    </citation>
    <scope>NUCLEOTIDE SEQUENCE [LARGE SCALE GENOMIC DNA]</scope>
</reference>
<evidence type="ECO:0000256" key="5">
    <source>
        <dbReference type="ARBA" id="ARBA00023239"/>
    </source>
</evidence>
<dbReference type="GO" id="GO:0016831">
    <property type="term" value="F:carboxy-lyase activity"/>
    <property type="evidence" value="ECO:0007669"/>
    <property type="project" value="UniProtKB-KW"/>
</dbReference>
<gene>
    <name evidence="8" type="ORF">UT18_C0017G0027</name>
</gene>
<dbReference type="InterPro" id="IPR002129">
    <property type="entry name" value="PyrdxlP-dep_de-COase"/>
</dbReference>
<keyword evidence="5 7" id="KW-0456">Lyase</keyword>
<dbReference type="GO" id="GO:0006520">
    <property type="term" value="P:amino acid metabolic process"/>
    <property type="evidence" value="ECO:0007669"/>
    <property type="project" value="InterPro"/>
</dbReference>
<dbReference type="Gene3D" id="3.40.640.10">
    <property type="entry name" value="Type I PLP-dependent aspartate aminotransferase-like (Major domain)"/>
    <property type="match status" value="1"/>
</dbReference>
<protein>
    <submittedName>
        <fullName evidence="8">Pyridoxal-dependent decarboxylase</fullName>
    </submittedName>
</protein>
<dbReference type="Pfam" id="PF00282">
    <property type="entry name" value="Pyridoxal_deC"/>
    <property type="match status" value="1"/>
</dbReference>
<keyword evidence="4 6" id="KW-0663">Pyridoxal phosphate</keyword>
<comment type="caution">
    <text evidence="8">The sequence shown here is derived from an EMBL/GenBank/DDBJ whole genome shotgun (WGS) entry which is preliminary data.</text>
</comment>
<evidence type="ECO:0000313" key="8">
    <source>
        <dbReference type="EMBL" id="KKQ93657.1"/>
    </source>
</evidence>
<evidence type="ECO:0000256" key="2">
    <source>
        <dbReference type="ARBA" id="ARBA00009533"/>
    </source>
</evidence>
<dbReference type="PRINTS" id="PR00800">
    <property type="entry name" value="YHDCRBOXLASE"/>
</dbReference>
<dbReference type="Proteomes" id="UP000034207">
    <property type="component" value="Unassembled WGS sequence"/>
</dbReference>
<accession>A0A0G0LRK1</accession>
<organism evidence="8 9">
    <name type="scientific">candidate division CPR2 bacterium GW2011_GWC2_39_10</name>
    <dbReference type="NCBI Taxonomy" id="1618345"/>
    <lineage>
        <taxon>Bacteria</taxon>
        <taxon>Bacteria division CPR2</taxon>
    </lineage>
</organism>
<dbReference type="GO" id="GO:0019752">
    <property type="term" value="P:carboxylic acid metabolic process"/>
    <property type="evidence" value="ECO:0007669"/>
    <property type="project" value="InterPro"/>
</dbReference>
<keyword evidence="3" id="KW-0210">Decarboxylase</keyword>
<comment type="similarity">
    <text evidence="2 7">Belongs to the group II decarboxylase family.</text>
</comment>